<dbReference type="EMBL" id="WUFT01000003">
    <property type="protein sequence ID" value="NEJ69969.1"/>
    <property type="molecule type" value="Genomic_DNA"/>
</dbReference>
<organism evidence="1 2">
    <name type="scientific">Rhizobium phaseoli</name>
    <dbReference type="NCBI Taxonomy" id="396"/>
    <lineage>
        <taxon>Bacteria</taxon>
        <taxon>Pseudomonadati</taxon>
        <taxon>Pseudomonadota</taxon>
        <taxon>Alphaproteobacteria</taxon>
        <taxon>Hyphomicrobiales</taxon>
        <taxon>Rhizobiaceae</taxon>
        <taxon>Rhizobium/Agrobacterium group</taxon>
        <taxon>Rhizobium</taxon>
    </lineage>
</organism>
<protein>
    <submittedName>
        <fullName evidence="1">Uncharacterized protein</fullName>
    </submittedName>
</protein>
<dbReference type="AlphaFoldDB" id="A0A7K3U9Z9"/>
<name>A0A7K3U9Z9_9HYPH</name>
<proteinExistence type="predicted"/>
<sequence length="51" mass="5648">MLMFYHIPHEGEYRLVHCSNAPIAILSEHVASALPFLSAELMAQALPPENS</sequence>
<accession>A0A7K3U9Z9</accession>
<comment type="caution">
    <text evidence="1">The sequence shown here is derived from an EMBL/GenBank/DDBJ whole genome shotgun (WGS) entry which is preliminary data.</text>
</comment>
<dbReference type="RefSeq" id="WP_164007330.1">
    <property type="nucleotide sequence ID" value="NZ_WUFT01000003.1"/>
</dbReference>
<reference evidence="1 2" key="1">
    <citation type="submission" date="2019-12" db="EMBL/GenBank/DDBJ databases">
        <title>Rhizobium genotypes associated with high levels of biological nitrogen fixation by grain legumes in a temperate-maritime cropping system.</title>
        <authorList>
            <person name="Maluk M."/>
            <person name="Francesc Ferrando Molina F."/>
            <person name="Lopez Del Egido L."/>
            <person name="Lafos M."/>
            <person name="Langarica-Fuentes A."/>
            <person name="Gebre Yohannes G."/>
            <person name="Young M.W."/>
            <person name="Martin P."/>
            <person name="Gantlett R."/>
            <person name="Kenicer G."/>
            <person name="Hawes C."/>
            <person name="Begg G.S."/>
            <person name="Quilliam R.S."/>
            <person name="Squire G.R."/>
            <person name="Poole P.S."/>
            <person name="Young P.W."/>
            <person name="Iannetta P.M."/>
            <person name="James E.K."/>
        </authorList>
    </citation>
    <scope>NUCLEOTIDE SEQUENCE [LARGE SCALE GENOMIC DNA]</scope>
    <source>
        <strain evidence="1 2">JHI366</strain>
    </source>
</reference>
<evidence type="ECO:0000313" key="2">
    <source>
        <dbReference type="Proteomes" id="UP000471753"/>
    </source>
</evidence>
<dbReference type="Proteomes" id="UP000471753">
    <property type="component" value="Unassembled WGS sequence"/>
</dbReference>
<evidence type="ECO:0000313" key="1">
    <source>
        <dbReference type="EMBL" id="NEJ69969.1"/>
    </source>
</evidence>
<gene>
    <name evidence="1" type="ORF">GR197_05370</name>
</gene>